<evidence type="ECO:0000313" key="3">
    <source>
        <dbReference type="EMBL" id="GIH75845.1"/>
    </source>
</evidence>
<organism evidence="3 4">
    <name type="scientific">Planobispora longispora</name>
    <dbReference type="NCBI Taxonomy" id="28887"/>
    <lineage>
        <taxon>Bacteria</taxon>
        <taxon>Bacillati</taxon>
        <taxon>Actinomycetota</taxon>
        <taxon>Actinomycetes</taxon>
        <taxon>Streptosporangiales</taxon>
        <taxon>Streptosporangiaceae</taxon>
        <taxon>Planobispora</taxon>
    </lineage>
</organism>
<dbReference type="Proteomes" id="UP000616724">
    <property type="component" value="Unassembled WGS sequence"/>
</dbReference>
<accession>A0A8J3W4U1</accession>
<evidence type="ECO:0000256" key="1">
    <source>
        <dbReference type="SAM" id="MobiDB-lite"/>
    </source>
</evidence>
<comment type="caution">
    <text evidence="3">The sequence shown here is derived from an EMBL/GenBank/DDBJ whole genome shotgun (WGS) entry which is preliminary data.</text>
</comment>
<dbReference type="EMBL" id="BOOH01000019">
    <property type="protein sequence ID" value="GIH75845.1"/>
    <property type="molecule type" value="Genomic_DNA"/>
</dbReference>
<keyword evidence="2" id="KW-0812">Transmembrane</keyword>
<feature type="region of interest" description="Disordered" evidence="1">
    <location>
        <begin position="66"/>
        <end position="97"/>
    </location>
</feature>
<sequence length="411" mass="43299">MNDLEETLRRTLGNAAEQAPRLPGGLPERLETGYRRRRRRARTALAAAAVVVVAGGTAAGLRVGASPVAAPGTDPTGVSSATVGTEPGPRADALPEPVGTVWPQAVRTVPATGPDGRDFEPLAFIDDRTLLVTMNAGFRKNDALYAYDLDGRTFRKIADVPIPVGTVISPSDFTVGNGHVVWWTASADAFGQIWSAPLAGGEARLVADKKIADVPDKGLGSLAVIGDRIAFSEQEGGVYTVPVQGGTVEAVPDSAGMHLLDWPWIGGPGLRVPAGEARFGRIRNVETGETDTAVIRPGERSVTCDRTTCSGTSPGGRGFHRLRDGSQEKELPGGISPVEPPARGRFHVVTVWNEGSILGVVLQDLATGTSGGLGVRPEGRYVRKPRIGRDGRLLAYPVGDEMYVIDLAKIQ</sequence>
<dbReference type="AlphaFoldDB" id="A0A8J3W4U1"/>
<evidence type="ECO:0000313" key="4">
    <source>
        <dbReference type="Proteomes" id="UP000616724"/>
    </source>
</evidence>
<reference evidence="3 4" key="1">
    <citation type="submission" date="2021-01" db="EMBL/GenBank/DDBJ databases">
        <title>Whole genome shotgun sequence of Planobispora longispora NBRC 13918.</title>
        <authorList>
            <person name="Komaki H."/>
            <person name="Tamura T."/>
        </authorList>
    </citation>
    <scope>NUCLEOTIDE SEQUENCE [LARGE SCALE GENOMIC DNA]</scope>
    <source>
        <strain evidence="3 4">NBRC 13918</strain>
    </source>
</reference>
<feature type="region of interest" description="Disordered" evidence="1">
    <location>
        <begin position="1"/>
        <end position="32"/>
    </location>
</feature>
<name>A0A8J3W4U1_9ACTN</name>
<proteinExistence type="predicted"/>
<feature type="transmembrane region" description="Helical" evidence="2">
    <location>
        <begin position="44"/>
        <end position="65"/>
    </location>
</feature>
<keyword evidence="2" id="KW-0472">Membrane</keyword>
<gene>
    <name evidence="3" type="ORF">Plo01_22740</name>
</gene>
<keyword evidence="4" id="KW-1185">Reference proteome</keyword>
<dbReference type="RefSeq" id="WP_203890507.1">
    <property type="nucleotide sequence ID" value="NZ_BOOH01000019.1"/>
</dbReference>
<protein>
    <submittedName>
        <fullName evidence="3">Uncharacterized protein</fullName>
    </submittedName>
</protein>
<keyword evidence="2" id="KW-1133">Transmembrane helix</keyword>
<dbReference type="SUPFAM" id="SSF69304">
    <property type="entry name" value="Tricorn protease N-terminal domain"/>
    <property type="match status" value="1"/>
</dbReference>
<evidence type="ECO:0000256" key="2">
    <source>
        <dbReference type="SAM" id="Phobius"/>
    </source>
</evidence>